<evidence type="ECO:0000313" key="2">
    <source>
        <dbReference type="EMBL" id="SGY55606.1"/>
    </source>
</evidence>
<proteinExistence type="predicted"/>
<sequence>MGSVLSSSATVQTQQHHISASSIAEDGRSTTLASRPTTSNSSNSMSHRIEEVQDEIEPSTMPFERCLRLRACHCRKRRPTLR</sequence>
<protein>
    <submittedName>
        <fullName evidence="2">BQ5605_C006g04051 protein</fullName>
    </submittedName>
</protein>
<dbReference type="Proteomes" id="UP000249464">
    <property type="component" value="Unassembled WGS sequence"/>
</dbReference>
<accession>A0A2X0P889</accession>
<dbReference type="EMBL" id="FQNC01000044">
    <property type="protein sequence ID" value="SGY55606.1"/>
    <property type="molecule type" value="Genomic_DNA"/>
</dbReference>
<feature type="region of interest" description="Disordered" evidence="1">
    <location>
        <begin position="1"/>
        <end position="60"/>
    </location>
</feature>
<keyword evidence="3" id="KW-1185">Reference proteome</keyword>
<gene>
    <name evidence="2" type="primary">BQ5605_C006g04051</name>
    <name evidence="2" type="ORF">BQ5605_C006G04051</name>
</gene>
<feature type="compositionally biased region" description="Polar residues" evidence="1">
    <location>
        <begin position="29"/>
        <end position="46"/>
    </location>
</feature>
<feature type="compositionally biased region" description="Polar residues" evidence="1">
    <location>
        <begin position="1"/>
        <end position="22"/>
    </location>
</feature>
<evidence type="ECO:0000313" key="3">
    <source>
        <dbReference type="Proteomes" id="UP000249464"/>
    </source>
</evidence>
<dbReference type="AlphaFoldDB" id="A0A2X0P889"/>
<reference evidence="2 3" key="1">
    <citation type="submission" date="2016-11" db="EMBL/GenBank/DDBJ databases">
        <authorList>
            <person name="Jaros S."/>
            <person name="Januszkiewicz K."/>
            <person name="Wedrychowicz H."/>
        </authorList>
    </citation>
    <scope>NUCLEOTIDE SEQUENCE [LARGE SCALE GENOMIC DNA]</scope>
</reference>
<organism evidence="2 3">
    <name type="scientific">Microbotryum silenes-dioicae</name>
    <dbReference type="NCBI Taxonomy" id="796604"/>
    <lineage>
        <taxon>Eukaryota</taxon>
        <taxon>Fungi</taxon>
        <taxon>Dikarya</taxon>
        <taxon>Basidiomycota</taxon>
        <taxon>Pucciniomycotina</taxon>
        <taxon>Microbotryomycetes</taxon>
        <taxon>Microbotryales</taxon>
        <taxon>Microbotryaceae</taxon>
        <taxon>Microbotryum</taxon>
    </lineage>
</organism>
<name>A0A2X0P889_9BASI</name>
<evidence type="ECO:0000256" key="1">
    <source>
        <dbReference type="SAM" id="MobiDB-lite"/>
    </source>
</evidence>